<comment type="caution">
    <text evidence="2">The sequence shown here is derived from an EMBL/GenBank/DDBJ whole genome shotgun (WGS) entry which is preliminary data.</text>
</comment>
<keyword evidence="3" id="KW-1185">Reference proteome</keyword>
<sequence>MHLSTVLCLCAIAAVTTAPWVNIDWWKCGLEGVMGDNSTHAVYSTYWSTRVFDGRFTACDRMLPISRCCKDHRKCYRRMGYTQQACDNMLEVCLDSDIATKHASLCRKISKAFVATVRKYGNDSYARVQRQIEFEDPLPKHVIPYPGLPWHK</sequence>
<evidence type="ECO:0008006" key="4">
    <source>
        <dbReference type="Google" id="ProtNLM"/>
    </source>
</evidence>
<dbReference type="EMBL" id="BTRK01000001">
    <property type="protein sequence ID" value="GMR30628.1"/>
    <property type="molecule type" value="Genomic_DNA"/>
</dbReference>
<feature type="chain" id="PRO_5042829466" description="Phospholipase A2" evidence="1">
    <location>
        <begin position="19"/>
        <end position="152"/>
    </location>
</feature>
<accession>A0AAN4Z2A2</accession>
<dbReference type="GO" id="GO:0050482">
    <property type="term" value="P:arachidonate secretion"/>
    <property type="evidence" value="ECO:0007669"/>
    <property type="project" value="InterPro"/>
</dbReference>
<dbReference type="GO" id="GO:0006644">
    <property type="term" value="P:phospholipid metabolic process"/>
    <property type="evidence" value="ECO:0007669"/>
    <property type="project" value="InterPro"/>
</dbReference>
<name>A0AAN4Z2A2_9BILA</name>
<dbReference type="SUPFAM" id="SSF48619">
    <property type="entry name" value="Phospholipase A2, PLA2"/>
    <property type="match status" value="1"/>
</dbReference>
<proteinExistence type="predicted"/>
<reference evidence="3" key="1">
    <citation type="submission" date="2022-10" db="EMBL/GenBank/DDBJ databases">
        <title>Genome assembly of Pristionchus species.</title>
        <authorList>
            <person name="Yoshida K."/>
            <person name="Sommer R.J."/>
        </authorList>
    </citation>
    <scope>NUCLEOTIDE SEQUENCE [LARGE SCALE GENOMIC DNA]</scope>
    <source>
        <strain evidence="3">RS5460</strain>
    </source>
</reference>
<evidence type="ECO:0000313" key="2">
    <source>
        <dbReference type="EMBL" id="GMR30628.1"/>
    </source>
</evidence>
<dbReference type="GO" id="GO:0004623">
    <property type="term" value="F:phospholipase A2 activity"/>
    <property type="evidence" value="ECO:0007669"/>
    <property type="project" value="InterPro"/>
</dbReference>
<dbReference type="Proteomes" id="UP001328107">
    <property type="component" value="Unassembled WGS sequence"/>
</dbReference>
<protein>
    <recommendedName>
        <fullName evidence="4">Phospholipase A2</fullName>
    </recommendedName>
</protein>
<evidence type="ECO:0000256" key="1">
    <source>
        <dbReference type="SAM" id="SignalP"/>
    </source>
</evidence>
<keyword evidence="1" id="KW-0732">Signal</keyword>
<dbReference type="InterPro" id="IPR036444">
    <property type="entry name" value="PLipase_A2_dom_sf"/>
</dbReference>
<dbReference type="AlphaFoldDB" id="A0AAN4Z2A2"/>
<evidence type="ECO:0000313" key="3">
    <source>
        <dbReference type="Proteomes" id="UP001328107"/>
    </source>
</evidence>
<gene>
    <name evidence="2" type="ORF">PMAYCL1PPCAC_00823</name>
</gene>
<organism evidence="2 3">
    <name type="scientific">Pristionchus mayeri</name>
    <dbReference type="NCBI Taxonomy" id="1317129"/>
    <lineage>
        <taxon>Eukaryota</taxon>
        <taxon>Metazoa</taxon>
        <taxon>Ecdysozoa</taxon>
        <taxon>Nematoda</taxon>
        <taxon>Chromadorea</taxon>
        <taxon>Rhabditida</taxon>
        <taxon>Rhabditina</taxon>
        <taxon>Diplogasteromorpha</taxon>
        <taxon>Diplogasteroidea</taxon>
        <taxon>Neodiplogasteridae</taxon>
        <taxon>Pristionchus</taxon>
    </lineage>
</organism>
<feature type="signal peptide" evidence="1">
    <location>
        <begin position="1"/>
        <end position="18"/>
    </location>
</feature>